<dbReference type="Proteomes" id="UP000014760">
    <property type="component" value="Unassembled WGS sequence"/>
</dbReference>
<dbReference type="OrthoDB" id="6161424at2759"/>
<dbReference type="EMBL" id="AMQN01006113">
    <property type="status" value="NOT_ANNOTATED_CDS"/>
    <property type="molecule type" value="Genomic_DNA"/>
</dbReference>
<sequence length="212" mass="24040">MSHGTTAKQNTAVKAVELLRDQLESLYRHWSSSTQCHCCRSIDLALRSSNADQISPLFTSPLLLNAIFSSGQEPLTKRAFNAYLNDRCALREGNLEACKCRAENNFQTCYFTKDTDIGLHSRAPRYSFSHRIFQGFLVVLHLQKMARKTTLEWLQGASVALNETTFQFLLGMLHGKNLLNLLALARVVVRKMRFCPPVNQQSCARELHAIHQ</sequence>
<protein>
    <submittedName>
        <fullName evidence="1 2">Uncharacterized protein</fullName>
    </submittedName>
</protein>
<accession>R7UVK6</accession>
<evidence type="ECO:0000313" key="3">
    <source>
        <dbReference type="Proteomes" id="UP000014760"/>
    </source>
</evidence>
<gene>
    <name evidence="1" type="ORF">CAPTEDRAFT_201259</name>
</gene>
<evidence type="ECO:0000313" key="2">
    <source>
        <dbReference type="EnsemblMetazoa" id="CapteP201259"/>
    </source>
</evidence>
<reference evidence="1 3" key="2">
    <citation type="journal article" date="2013" name="Nature">
        <title>Insights into bilaterian evolution from three spiralian genomes.</title>
        <authorList>
            <person name="Simakov O."/>
            <person name="Marletaz F."/>
            <person name="Cho S.J."/>
            <person name="Edsinger-Gonzales E."/>
            <person name="Havlak P."/>
            <person name="Hellsten U."/>
            <person name="Kuo D.H."/>
            <person name="Larsson T."/>
            <person name="Lv J."/>
            <person name="Arendt D."/>
            <person name="Savage R."/>
            <person name="Osoegawa K."/>
            <person name="de Jong P."/>
            <person name="Grimwood J."/>
            <person name="Chapman J.A."/>
            <person name="Shapiro H."/>
            <person name="Aerts A."/>
            <person name="Otillar R.P."/>
            <person name="Terry A.Y."/>
            <person name="Boore J.L."/>
            <person name="Grigoriev I.V."/>
            <person name="Lindberg D.R."/>
            <person name="Seaver E.C."/>
            <person name="Weisblat D.A."/>
            <person name="Putnam N.H."/>
            <person name="Rokhsar D.S."/>
        </authorList>
    </citation>
    <scope>NUCLEOTIDE SEQUENCE</scope>
    <source>
        <strain evidence="1 3">I ESC-2004</strain>
    </source>
</reference>
<name>R7UVK6_CAPTE</name>
<dbReference type="EMBL" id="KB297637">
    <property type="protein sequence ID" value="ELU10282.1"/>
    <property type="molecule type" value="Genomic_DNA"/>
</dbReference>
<evidence type="ECO:0000313" key="1">
    <source>
        <dbReference type="EMBL" id="ELU10282.1"/>
    </source>
</evidence>
<dbReference type="EnsemblMetazoa" id="CapteT201259">
    <property type="protein sequence ID" value="CapteP201259"/>
    <property type="gene ID" value="CapteG201259"/>
</dbReference>
<dbReference type="AlphaFoldDB" id="R7UVK6"/>
<organism evidence="1">
    <name type="scientific">Capitella teleta</name>
    <name type="common">Polychaete worm</name>
    <dbReference type="NCBI Taxonomy" id="283909"/>
    <lineage>
        <taxon>Eukaryota</taxon>
        <taxon>Metazoa</taxon>
        <taxon>Spiralia</taxon>
        <taxon>Lophotrochozoa</taxon>
        <taxon>Annelida</taxon>
        <taxon>Polychaeta</taxon>
        <taxon>Sedentaria</taxon>
        <taxon>Scolecida</taxon>
        <taxon>Capitellidae</taxon>
        <taxon>Capitella</taxon>
    </lineage>
</organism>
<reference evidence="3" key="1">
    <citation type="submission" date="2012-12" db="EMBL/GenBank/DDBJ databases">
        <authorList>
            <person name="Hellsten U."/>
            <person name="Grimwood J."/>
            <person name="Chapman J.A."/>
            <person name="Shapiro H."/>
            <person name="Aerts A."/>
            <person name="Otillar R.P."/>
            <person name="Terry A.Y."/>
            <person name="Boore J.L."/>
            <person name="Simakov O."/>
            <person name="Marletaz F."/>
            <person name="Cho S.-J."/>
            <person name="Edsinger-Gonzales E."/>
            <person name="Havlak P."/>
            <person name="Kuo D.-H."/>
            <person name="Larsson T."/>
            <person name="Lv J."/>
            <person name="Arendt D."/>
            <person name="Savage R."/>
            <person name="Osoegawa K."/>
            <person name="de Jong P."/>
            <person name="Lindberg D.R."/>
            <person name="Seaver E.C."/>
            <person name="Weisblat D.A."/>
            <person name="Putnam N.H."/>
            <person name="Grigoriev I.V."/>
            <person name="Rokhsar D.S."/>
        </authorList>
    </citation>
    <scope>NUCLEOTIDE SEQUENCE</scope>
    <source>
        <strain evidence="3">I ESC-2004</strain>
    </source>
</reference>
<keyword evidence="3" id="KW-1185">Reference proteome</keyword>
<reference evidence="2" key="3">
    <citation type="submission" date="2015-06" db="UniProtKB">
        <authorList>
            <consortium name="EnsemblMetazoa"/>
        </authorList>
    </citation>
    <scope>IDENTIFICATION</scope>
</reference>
<dbReference type="HOGENOM" id="CLU_1300724_0_0_1"/>
<proteinExistence type="predicted"/>